<dbReference type="AlphaFoldDB" id="A0A016WDH6"/>
<gene>
    <name evidence="2" type="primary">Acey_s0774.g2245</name>
    <name evidence="2" type="ORF">Y032_0774g2245</name>
</gene>
<keyword evidence="3" id="KW-1185">Reference proteome</keyword>
<dbReference type="EMBL" id="JARK01000374">
    <property type="protein sequence ID" value="EYC37651.1"/>
    <property type="molecule type" value="Genomic_DNA"/>
</dbReference>
<evidence type="ECO:0000256" key="1">
    <source>
        <dbReference type="SAM" id="MobiDB-lite"/>
    </source>
</evidence>
<sequence length="68" mass="6993">MTCSGEHALYSCLKNPYSDKSSLGARDNLAGRAGKAPGLASPADSMRAPSDGVTIGQHQVMTTANSCH</sequence>
<evidence type="ECO:0000313" key="3">
    <source>
        <dbReference type="Proteomes" id="UP000024635"/>
    </source>
</evidence>
<accession>A0A016WDH6</accession>
<reference evidence="3" key="1">
    <citation type="journal article" date="2015" name="Nat. Genet.">
        <title>The genome and transcriptome of the zoonotic hookworm Ancylostoma ceylanicum identify infection-specific gene families.</title>
        <authorList>
            <person name="Schwarz E.M."/>
            <person name="Hu Y."/>
            <person name="Antoshechkin I."/>
            <person name="Miller M.M."/>
            <person name="Sternberg P.W."/>
            <person name="Aroian R.V."/>
        </authorList>
    </citation>
    <scope>NUCLEOTIDE SEQUENCE</scope>
    <source>
        <strain evidence="3">HY135</strain>
    </source>
</reference>
<protein>
    <submittedName>
        <fullName evidence="2">Uncharacterized protein</fullName>
    </submittedName>
</protein>
<proteinExistence type="predicted"/>
<feature type="region of interest" description="Disordered" evidence="1">
    <location>
        <begin position="17"/>
        <end position="53"/>
    </location>
</feature>
<organism evidence="2 3">
    <name type="scientific">Ancylostoma ceylanicum</name>
    <dbReference type="NCBI Taxonomy" id="53326"/>
    <lineage>
        <taxon>Eukaryota</taxon>
        <taxon>Metazoa</taxon>
        <taxon>Ecdysozoa</taxon>
        <taxon>Nematoda</taxon>
        <taxon>Chromadorea</taxon>
        <taxon>Rhabditida</taxon>
        <taxon>Rhabditina</taxon>
        <taxon>Rhabditomorpha</taxon>
        <taxon>Strongyloidea</taxon>
        <taxon>Ancylostomatidae</taxon>
        <taxon>Ancylostomatinae</taxon>
        <taxon>Ancylostoma</taxon>
    </lineage>
</organism>
<evidence type="ECO:0000313" key="2">
    <source>
        <dbReference type="EMBL" id="EYC37651.1"/>
    </source>
</evidence>
<name>A0A016WDH6_9BILA</name>
<comment type="caution">
    <text evidence="2">The sequence shown here is derived from an EMBL/GenBank/DDBJ whole genome shotgun (WGS) entry which is preliminary data.</text>
</comment>
<dbReference type="Proteomes" id="UP000024635">
    <property type="component" value="Unassembled WGS sequence"/>
</dbReference>